<feature type="domain" description="Flavoprotein" evidence="5">
    <location>
        <begin position="6"/>
        <end position="176"/>
    </location>
</feature>
<evidence type="ECO:0000313" key="7">
    <source>
        <dbReference type="EMBL" id="WBW49258.1"/>
    </source>
</evidence>
<comment type="catalytic activity">
    <reaction evidence="3 4">
        <text>N-[(R)-4-phosphopantothenoyl]-L-cysteine + H(+) = (R)-4'-phosphopantetheine + CO2</text>
        <dbReference type="Rhea" id="RHEA:16793"/>
        <dbReference type="ChEBI" id="CHEBI:15378"/>
        <dbReference type="ChEBI" id="CHEBI:16526"/>
        <dbReference type="ChEBI" id="CHEBI:59458"/>
        <dbReference type="ChEBI" id="CHEBI:61723"/>
        <dbReference type="EC" id="4.1.1.36"/>
    </reaction>
</comment>
<evidence type="ECO:0000256" key="4">
    <source>
        <dbReference type="RuleBase" id="RU364078"/>
    </source>
</evidence>
<keyword evidence="3 4" id="KW-0285">Flavoprotein</keyword>
<evidence type="ECO:0000313" key="8">
    <source>
        <dbReference type="Proteomes" id="UP001210339"/>
    </source>
</evidence>
<dbReference type="GO" id="GO:0004633">
    <property type="term" value="F:phosphopantothenoylcysteine decarboxylase activity"/>
    <property type="evidence" value="ECO:0007669"/>
    <property type="project" value="UniProtKB-EC"/>
</dbReference>
<dbReference type="Pfam" id="PF04127">
    <property type="entry name" value="DFP"/>
    <property type="match status" value="1"/>
</dbReference>
<dbReference type="PANTHER" id="PTHR14359:SF6">
    <property type="entry name" value="PHOSPHOPANTOTHENOYLCYSTEINE DECARBOXYLASE"/>
    <property type="match status" value="1"/>
</dbReference>
<feature type="active site" description="Proton donor" evidence="3">
    <location>
        <position position="158"/>
    </location>
</feature>
<feature type="binding site" evidence="3">
    <location>
        <position position="340"/>
    </location>
    <ligand>
        <name>CTP</name>
        <dbReference type="ChEBI" id="CHEBI:37563"/>
    </ligand>
</feature>
<accession>A0ABY7QTP2</accession>
<dbReference type="RefSeq" id="WP_271190790.1">
    <property type="nucleotide sequence ID" value="NZ_CP115667.1"/>
</dbReference>
<dbReference type="InterPro" id="IPR007085">
    <property type="entry name" value="DNA/pantothenate-metab_flavo_C"/>
</dbReference>
<dbReference type="InterPro" id="IPR036551">
    <property type="entry name" value="Flavin_trans-like"/>
</dbReference>
<dbReference type="InterPro" id="IPR005252">
    <property type="entry name" value="CoaBC"/>
</dbReference>
<comment type="similarity">
    <text evidence="3 4">In the N-terminal section; belongs to the HFCD (homo-oligomeric flavin containing Cys decarboxylase) superfamily.</text>
</comment>
<evidence type="ECO:0000256" key="1">
    <source>
        <dbReference type="ARBA" id="ARBA00022793"/>
    </source>
</evidence>
<keyword evidence="1 3" id="KW-0210">Decarboxylase</keyword>
<feature type="binding site" evidence="3">
    <location>
        <position position="336"/>
    </location>
    <ligand>
        <name>CTP</name>
        <dbReference type="ChEBI" id="CHEBI:37563"/>
    </ligand>
</feature>
<dbReference type="SUPFAM" id="SSF52507">
    <property type="entry name" value="Homo-oligomeric flavin-containing Cys decarboxylases, HFCD"/>
    <property type="match status" value="1"/>
</dbReference>
<dbReference type="Pfam" id="PF02441">
    <property type="entry name" value="Flavoprotein"/>
    <property type="match status" value="1"/>
</dbReference>
<dbReference type="HAMAP" id="MF_02225">
    <property type="entry name" value="CoaBC"/>
    <property type="match status" value="1"/>
</dbReference>
<comment type="cofactor">
    <cofactor evidence="3">
        <name>FMN</name>
        <dbReference type="ChEBI" id="CHEBI:58210"/>
    </cofactor>
    <text evidence="3">Binds 1 FMN per subunit.</text>
</comment>
<feature type="domain" description="DNA/pantothenate metabolism flavoprotein C-terminal" evidence="6">
    <location>
        <begin position="188"/>
        <end position="393"/>
    </location>
</feature>
<dbReference type="SUPFAM" id="SSF102645">
    <property type="entry name" value="CoaB-like"/>
    <property type="match status" value="1"/>
</dbReference>
<proteinExistence type="inferred from homology"/>
<gene>
    <name evidence="3 7" type="primary">coaBC</name>
    <name evidence="7" type="ORF">O6R05_04405</name>
</gene>
<feature type="binding site" evidence="3">
    <location>
        <position position="322"/>
    </location>
    <ligand>
        <name>CTP</name>
        <dbReference type="ChEBI" id="CHEBI:37563"/>
    </ligand>
</feature>
<feature type="region of interest" description="Phosphopantothenoylcysteine decarboxylase" evidence="3">
    <location>
        <begin position="1"/>
        <end position="189"/>
    </location>
</feature>
<dbReference type="EC" id="6.3.2.5" evidence="3"/>
<sequence>MKLKGKKILLGVTGGIAAYKSPSIVSLLKKQGAEVKVVMTEGATQFVTPLTFQTMSANAVHCDMFKAMDHMDVEHIALAKWADMIVIAPATENTIAKFAYGIADNLLSTVLQASRSKVMVVPAMNTFMLESPANRQNMATLKERGVIVTDTQRDLLACNDVGSGKMLEPAEIVDLIDFHLREKDLAEYIVTVTAGPTQEAVDPVRYLTNHSSGKMGYHLATAAAKRGAKVNLISGPTALSAPAYVNFVPVVTTQDMFDAVGAYFDETDVLIKAAAPADFKPASYSAQKVKKDSDMSSLQLVKNPDIAKHFGAKKTDQVLVGFAAESQNEIAFGRGKLEKKHLDMIVINNITAANAGFQKDVNTVTILHADGAVDEPGTMSKEELAEHILDQTLEILKAR</sequence>
<comment type="function">
    <text evidence="4">Catalyzes two steps in the biosynthesis of coenzyme A. In the first step cysteine is conjugated to 4'-phosphopantothenate to form 4-phosphopantothenoylcysteine, in the latter compound is decarboxylated to form 4'-phosphopantotheine.</text>
</comment>
<comment type="pathway">
    <text evidence="3 4">Cofactor biosynthesis; coenzyme A biosynthesis; CoA from (R)-pantothenate: step 3/5.</text>
</comment>
<dbReference type="InterPro" id="IPR003382">
    <property type="entry name" value="Flavoprotein"/>
</dbReference>
<evidence type="ECO:0000256" key="3">
    <source>
        <dbReference type="HAMAP-Rule" id="MF_02225"/>
    </source>
</evidence>
<dbReference type="Gene3D" id="3.40.50.1950">
    <property type="entry name" value="Flavin prenyltransferase-like"/>
    <property type="match status" value="1"/>
</dbReference>
<keyword evidence="3 4" id="KW-0288">FMN</keyword>
<dbReference type="Gene3D" id="3.40.50.10300">
    <property type="entry name" value="CoaB-like"/>
    <property type="match status" value="1"/>
</dbReference>
<feature type="binding site" evidence="3">
    <location>
        <position position="288"/>
    </location>
    <ligand>
        <name>CTP</name>
        <dbReference type="ChEBI" id="CHEBI:37563"/>
    </ligand>
</feature>
<keyword evidence="3 4" id="KW-0436">Ligase</keyword>
<comment type="pathway">
    <text evidence="3 4">Cofactor biosynthesis; coenzyme A biosynthesis; CoA from (R)-pantothenate: step 2/5.</text>
</comment>
<dbReference type="InterPro" id="IPR035929">
    <property type="entry name" value="CoaB-like_sf"/>
</dbReference>
<reference evidence="7 8" key="1">
    <citation type="submission" date="2023-01" db="EMBL/GenBank/DDBJ databases">
        <authorList>
            <person name="Lee S.H."/>
            <person name="Jung H.S."/>
            <person name="Yun J.U."/>
        </authorList>
    </citation>
    <scope>NUCLEOTIDE SEQUENCE [LARGE SCALE GENOMIC DNA]</scope>
    <source>
        <strain evidence="7 8">CBA3646</strain>
    </source>
</reference>
<comment type="similarity">
    <text evidence="3 4">In the C-terminal section; belongs to the PPC synthetase family.</text>
</comment>
<dbReference type="NCBIfam" id="TIGR00521">
    <property type="entry name" value="coaBC_dfp"/>
    <property type="match status" value="1"/>
</dbReference>
<comment type="caution">
    <text evidence="3">Lacks conserved residue(s) required for the propagation of feature annotation.</text>
</comment>
<keyword evidence="3" id="KW-0511">Multifunctional enzyme</keyword>
<name>A0ABY7QTP2_9FIRM</name>
<dbReference type="PANTHER" id="PTHR14359">
    <property type="entry name" value="HOMO-OLIGOMERIC FLAVIN CONTAINING CYS DECARBOXYLASE FAMILY"/>
    <property type="match status" value="1"/>
</dbReference>
<evidence type="ECO:0000259" key="6">
    <source>
        <dbReference type="Pfam" id="PF04127"/>
    </source>
</evidence>
<feature type="region of interest" description="Phosphopantothenate--cysteine ligase" evidence="3">
    <location>
        <begin position="190"/>
        <end position="399"/>
    </location>
</feature>
<dbReference type="Proteomes" id="UP001210339">
    <property type="component" value="Chromosome"/>
</dbReference>
<comment type="cofactor">
    <cofactor evidence="3">
        <name>Mg(2+)</name>
        <dbReference type="ChEBI" id="CHEBI:18420"/>
    </cofactor>
</comment>
<keyword evidence="3" id="KW-0460">Magnesium</keyword>
<feature type="binding site" evidence="3">
    <location>
        <position position="278"/>
    </location>
    <ligand>
        <name>CTP</name>
        <dbReference type="ChEBI" id="CHEBI:37563"/>
    </ligand>
</feature>
<dbReference type="EMBL" id="CP115667">
    <property type="protein sequence ID" value="WBW49258.1"/>
    <property type="molecule type" value="Genomic_DNA"/>
</dbReference>
<keyword evidence="8" id="KW-1185">Reference proteome</keyword>
<protein>
    <recommendedName>
        <fullName evidence="3">Coenzyme A biosynthesis bifunctional protein CoaBC</fullName>
    </recommendedName>
    <alternativeName>
        <fullName evidence="3">DNA/pantothenate metabolism flavoprotein</fullName>
    </alternativeName>
    <alternativeName>
        <fullName evidence="3">Phosphopantothenoylcysteine synthetase/decarboxylase</fullName>
        <shortName evidence="3">PPCS-PPCDC</shortName>
    </alternativeName>
    <domain>
        <recommendedName>
            <fullName evidence="3">Phosphopantothenoylcysteine decarboxylase</fullName>
            <shortName evidence="3">PPC decarboxylase</shortName>
            <shortName evidence="3">PPC-DC</shortName>
            <ecNumber evidence="3">4.1.1.36</ecNumber>
        </recommendedName>
        <alternativeName>
            <fullName evidence="3">CoaC</fullName>
        </alternativeName>
    </domain>
    <domain>
        <recommendedName>
            <fullName evidence="3">Phosphopantothenate--cysteine ligase</fullName>
            <ecNumber evidence="3">6.3.2.5</ecNumber>
        </recommendedName>
        <alternativeName>
            <fullName evidence="3">CoaB</fullName>
        </alternativeName>
        <alternativeName>
            <fullName evidence="3">Phosphopantothenoylcysteine synthetase</fullName>
            <shortName evidence="3">PPC synthetase</shortName>
            <shortName evidence="3">PPC-S</shortName>
        </alternativeName>
    </domain>
</protein>
<dbReference type="EC" id="4.1.1.36" evidence="3"/>
<dbReference type="GO" id="GO:0004632">
    <property type="term" value="F:phosphopantothenate--cysteine ligase activity"/>
    <property type="evidence" value="ECO:0007669"/>
    <property type="project" value="UniProtKB-EC"/>
</dbReference>
<comment type="function">
    <text evidence="3">Catalyzes two sequential steps in the biosynthesis of coenzyme A. In the first step cysteine is conjugated to 4'-phosphopantothenate to form 4-phosphopantothenoylcysteine. In the second step the latter compound is decarboxylated to form 4'-phosphopantotheine.</text>
</comment>
<organism evidence="7 8">
    <name type="scientific">Peptoniphilus equinus</name>
    <dbReference type="NCBI Taxonomy" id="3016343"/>
    <lineage>
        <taxon>Bacteria</taxon>
        <taxon>Bacillati</taxon>
        <taxon>Bacillota</taxon>
        <taxon>Tissierellia</taxon>
        <taxon>Tissierellales</taxon>
        <taxon>Peptoniphilaceae</taxon>
        <taxon>Peptoniphilus</taxon>
    </lineage>
</organism>
<comment type="catalytic activity">
    <reaction evidence="3 4">
        <text>(R)-4'-phosphopantothenate + L-cysteine + CTP = N-[(R)-4-phosphopantothenoyl]-L-cysteine + CMP + diphosphate + H(+)</text>
        <dbReference type="Rhea" id="RHEA:19397"/>
        <dbReference type="ChEBI" id="CHEBI:10986"/>
        <dbReference type="ChEBI" id="CHEBI:15378"/>
        <dbReference type="ChEBI" id="CHEBI:33019"/>
        <dbReference type="ChEBI" id="CHEBI:35235"/>
        <dbReference type="ChEBI" id="CHEBI:37563"/>
        <dbReference type="ChEBI" id="CHEBI:59458"/>
        <dbReference type="ChEBI" id="CHEBI:60377"/>
        <dbReference type="EC" id="6.3.2.5"/>
    </reaction>
</comment>
<evidence type="ECO:0000256" key="2">
    <source>
        <dbReference type="ARBA" id="ARBA00023239"/>
    </source>
</evidence>
<keyword evidence="2 3" id="KW-0456">Lyase</keyword>
<keyword evidence="3" id="KW-0479">Metal-binding</keyword>
<evidence type="ECO:0000259" key="5">
    <source>
        <dbReference type="Pfam" id="PF02441"/>
    </source>
</evidence>